<dbReference type="Proteomes" id="UP000234190">
    <property type="component" value="Unassembled WGS sequence"/>
</dbReference>
<accession>A0A2N4U6N8</accession>
<comment type="caution">
    <text evidence="2">The sequence shown here is derived from an EMBL/GenBank/DDBJ whole genome shotgun (WGS) entry which is preliminary data.</text>
</comment>
<keyword evidence="3" id="KW-1185">Reference proteome</keyword>
<feature type="compositionally biased region" description="Basic and acidic residues" evidence="1">
    <location>
        <begin position="22"/>
        <end position="33"/>
    </location>
</feature>
<sequence>MANAKLEPGDGSISLGKAKQQRQNEKEEEKDLLPELGLKRPTKPKSGTNKPTPADPGIDLGS</sequence>
<organism evidence="2 3">
    <name type="scientific">Pollutimonas subterranea</name>
    <dbReference type="NCBI Taxonomy" id="2045210"/>
    <lineage>
        <taxon>Bacteria</taxon>
        <taxon>Pseudomonadati</taxon>
        <taxon>Pseudomonadota</taxon>
        <taxon>Betaproteobacteria</taxon>
        <taxon>Burkholderiales</taxon>
        <taxon>Alcaligenaceae</taxon>
        <taxon>Pollutimonas</taxon>
    </lineage>
</organism>
<name>A0A2N4U6N8_9BURK</name>
<dbReference type="AlphaFoldDB" id="A0A2N4U6N8"/>
<feature type="region of interest" description="Disordered" evidence="1">
    <location>
        <begin position="1"/>
        <end position="62"/>
    </location>
</feature>
<gene>
    <name evidence="2" type="ORF">CR159_06530</name>
</gene>
<evidence type="ECO:0000256" key="1">
    <source>
        <dbReference type="SAM" id="MobiDB-lite"/>
    </source>
</evidence>
<dbReference type="RefSeq" id="WP_102073204.1">
    <property type="nucleotide sequence ID" value="NZ_PDNW01000004.1"/>
</dbReference>
<evidence type="ECO:0000313" key="3">
    <source>
        <dbReference type="Proteomes" id="UP000234190"/>
    </source>
</evidence>
<dbReference type="EMBL" id="PDNW01000004">
    <property type="protein sequence ID" value="PLC50659.1"/>
    <property type="molecule type" value="Genomic_DNA"/>
</dbReference>
<evidence type="ECO:0000313" key="2">
    <source>
        <dbReference type="EMBL" id="PLC50659.1"/>
    </source>
</evidence>
<reference evidence="2 3" key="1">
    <citation type="submission" date="2017-10" db="EMBL/GenBank/DDBJ databases">
        <title>Two draft genome sequences of Pusillimonas sp. strains isolated from a nitrate- and radionuclide-contaminated groundwater in Russia.</title>
        <authorList>
            <person name="Grouzdev D.S."/>
            <person name="Tourova T.P."/>
            <person name="Goeva M.A."/>
            <person name="Babich T.L."/>
            <person name="Sokolova D.S."/>
            <person name="Abdullin R."/>
            <person name="Poltaraus A.B."/>
            <person name="Toshchakov S.V."/>
            <person name="Nazina T.N."/>
        </authorList>
    </citation>
    <scope>NUCLEOTIDE SEQUENCE [LARGE SCALE GENOMIC DNA]</scope>
    <source>
        <strain evidence="2 3">JR1/69-3-13</strain>
    </source>
</reference>
<protein>
    <submittedName>
        <fullName evidence="2">Uncharacterized protein</fullName>
    </submittedName>
</protein>
<proteinExistence type="predicted"/>